<dbReference type="InterPro" id="IPR038157">
    <property type="entry name" value="FeoA_core_dom"/>
</dbReference>
<dbReference type="OrthoDB" id="9811076at2"/>
<gene>
    <name evidence="3" type="ORF">DKM44_12510</name>
</gene>
<dbReference type="PANTHER" id="PTHR42954:SF2">
    <property type="entry name" value="FE(2+) TRANSPORT PROTEIN A"/>
    <property type="match status" value="1"/>
</dbReference>
<dbReference type="KEGG" id="dez:DKM44_12510"/>
<evidence type="ECO:0000259" key="2">
    <source>
        <dbReference type="SMART" id="SM00899"/>
    </source>
</evidence>
<keyword evidence="4" id="KW-1185">Reference proteome</keyword>
<dbReference type="Gene3D" id="2.30.30.90">
    <property type="match status" value="1"/>
</dbReference>
<dbReference type="GO" id="GO:0046914">
    <property type="term" value="F:transition metal ion binding"/>
    <property type="evidence" value="ECO:0007669"/>
    <property type="project" value="InterPro"/>
</dbReference>
<dbReference type="EMBL" id="CP029494">
    <property type="protein sequence ID" value="AWN23947.1"/>
    <property type="molecule type" value="Genomic_DNA"/>
</dbReference>
<dbReference type="SMART" id="SM00899">
    <property type="entry name" value="FeoA"/>
    <property type="match status" value="1"/>
</dbReference>
<keyword evidence="1" id="KW-0408">Iron</keyword>
<proteinExistence type="predicted"/>
<dbReference type="InterPro" id="IPR008988">
    <property type="entry name" value="Transcriptional_repressor_C"/>
</dbReference>
<dbReference type="Proteomes" id="UP000245368">
    <property type="component" value="Chromosome"/>
</dbReference>
<organism evidence="3 4">
    <name type="scientific">Deinococcus irradiatisoli</name>
    <dbReference type="NCBI Taxonomy" id="2202254"/>
    <lineage>
        <taxon>Bacteria</taxon>
        <taxon>Thermotogati</taxon>
        <taxon>Deinococcota</taxon>
        <taxon>Deinococci</taxon>
        <taxon>Deinococcales</taxon>
        <taxon>Deinococcaceae</taxon>
        <taxon>Deinococcus</taxon>
    </lineage>
</organism>
<protein>
    <submittedName>
        <fullName evidence="3">Iron transporter</fullName>
    </submittedName>
</protein>
<dbReference type="SUPFAM" id="SSF50037">
    <property type="entry name" value="C-terminal domain of transcriptional repressors"/>
    <property type="match status" value="1"/>
</dbReference>
<evidence type="ECO:0000313" key="3">
    <source>
        <dbReference type="EMBL" id="AWN23947.1"/>
    </source>
</evidence>
<sequence>MGDVTLDSLKPGQMAHVVALDAGHPLRRRLLELGFIRGAKVQVVRCAPLGDPVQLRLGHTDLALRSADLRGVTVRL</sequence>
<dbReference type="InterPro" id="IPR052713">
    <property type="entry name" value="FeoA"/>
</dbReference>
<evidence type="ECO:0000313" key="4">
    <source>
        <dbReference type="Proteomes" id="UP000245368"/>
    </source>
</evidence>
<reference evidence="3 4" key="1">
    <citation type="submission" date="2018-05" db="EMBL/GenBank/DDBJ databases">
        <title>Complete Genome Sequence of Deinococcus sp. strain 17bor-2.</title>
        <authorList>
            <person name="Srinivasan S."/>
        </authorList>
    </citation>
    <scope>NUCLEOTIDE SEQUENCE [LARGE SCALE GENOMIC DNA]</scope>
    <source>
        <strain evidence="3 4">17bor-2</strain>
    </source>
</reference>
<name>A0A2Z3JFI7_9DEIO</name>
<evidence type="ECO:0000256" key="1">
    <source>
        <dbReference type="ARBA" id="ARBA00023004"/>
    </source>
</evidence>
<dbReference type="PANTHER" id="PTHR42954">
    <property type="entry name" value="FE(2+) TRANSPORT PROTEIN A"/>
    <property type="match status" value="1"/>
</dbReference>
<dbReference type="AlphaFoldDB" id="A0A2Z3JFI7"/>
<dbReference type="Pfam" id="PF04023">
    <property type="entry name" value="FeoA"/>
    <property type="match status" value="1"/>
</dbReference>
<dbReference type="InterPro" id="IPR007167">
    <property type="entry name" value="Fe-transptr_FeoA-like"/>
</dbReference>
<feature type="domain" description="Ferrous iron transporter FeoA-like" evidence="2">
    <location>
        <begin position="4"/>
        <end position="76"/>
    </location>
</feature>
<accession>A0A2Z3JFI7</accession>